<dbReference type="Pfam" id="PF02559">
    <property type="entry name" value="CarD_TRCF_RID"/>
    <property type="match status" value="1"/>
</dbReference>
<dbReference type="RefSeq" id="WP_090712589.1">
    <property type="nucleotide sequence ID" value="NZ_FOVM01000009.1"/>
</dbReference>
<accession>A0A1I5DDR9</accession>
<evidence type="ECO:0000313" key="2">
    <source>
        <dbReference type="EMBL" id="SFN97286.1"/>
    </source>
</evidence>
<dbReference type="InterPro" id="IPR048792">
    <property type="entry name" value="CarD_C"/>
</dbReference>
<dbReference type="InterPro" id="IPR042215">
    <property type="entry name" value="CarD-like_C"/>
</dbReference>
<proteinExistence type="predicted"/>
<dbReference type="Gene3D" id="2.40.10.170">
    <property type="match status" value="1"/>
</dbReference>
<sequence>MQFSEGQTVVYPHHGPATITSIFSRTVKGVEIEYFKLEVHDSGLSVSVPVASADSVGMRAVLNATEMNALFDVLRAPTLDEETKWSRRMKDNQEKIRLGDIVTVASVVRDLTRRNDDKGLSLAERDLLRHAQRPLVTEIALSLGIDYPAAELALHEALAGNAGAGTGTAAA</sequence>
<gene>
    <name evidence="2" type="ORF">SAMN05216219_2839</name>
</gene>
<organism evidence="2 3">
    <name type="scientific">Mycetocola miduiensis</name>
    <dbReference type="NCBI Taxonomy" id="995034"/>
    <lineage>
        <taxon>Bacteria</taxon>
        <taxon>Bacillati</taxon>
        <taxon>Actinomycetota</taxon>
        <taxon>Actinomycetes</taxon>
        <taxon>Micrococcales</taxon>
        <taxon>Microbacteriaceae</taxon>
        <taxon>Mycetocola</taxon>
    </lineage>
</organism>
<dbReference type="InterPro" id="IPR003711">
    <property type="entry name" value="CarD-like/TRCF_RID"/>
</dbReference>
<dbReference type="AlphaFoldDB" id="A0A1I5DDR9"/>
<dbReference type="Gene3D" id="1.20.58.1290">
    <property type="entry name" value="CarD-like, C-terminal domain"/>
    <property type="match status" value="1"/>
</dbReference>
<evidence type="ECO:0000259" key="1">
    <source>
        <dbReference type="SMART" id="SM01058"/>
    </source>
</evidence>
<dbReference type="OrthoDB" id="4966216at2"/>
<evidence type="ECO:0000313" key="3">
    <source>
        <dbReference type="Proteomes" id="UP000198867"/>
    </source>
</evidence>
<protein>
    <submittedName>
        <fullName evidence="2">Transcriptional regulator, CarD family</fullName>
    </submittedName>
</protein>
<name>A0A1I5DDR9_9MICO</name>
<dbReference type="InterPro" id="IPR052531">
    <property type="entry name" value="CarD-like_regulator"/>
</dbReference>
<dbReference type="InterPro" id="IPR036101">
    <property type="entry name" value="CarD-like/TRCF_RID_sf"/>
</dbReference>
<reference evidence="3" key="1">
    <citation type="submission" date="2016-10" db="EMBL/GenBank/DDBJ databases">
        <authorList>
            <person name="Varghese N."/>
            <person name="Submissions S."/>
        </authorList>
    </citation>
    <scope>NUCLEOTIDE SEQUENCE [LARGE SCALE GENOMIC DNA]</scope>
    <source>
        <strain evidence="3">CGMCC 1.11101</strain>
    </source>
</reference>
<dbReference type="PANTHER" id="PTHR38447">
    <property type="entry name" value="TRANSCRIPTION FACTOR YDEB-RELATED"/>
    <property type="match status" value="1"/>
</dbReference>
<keyword evidence="3" id="KW-1185">Reference proteome</keyword>
<feature type="domain" description="CarD-like/TRCF RNAP-interacting" evidence="1">
    <location>
        <begin position="2"/>
        <end position="112"/>
    </location>
</feature>
<dbReference type="Pfam" id="PF21095">
    <property type="entry name" value="CarD_C"/>
    <property type="match status" value="1"/>
</dbReference>
<dbReference type="PANTHER" id="PTHR38447:SF1">
    <property type="entry name" value="RNA POLYMERASE-BINDING TRANSCRIPTION FACTOR CARD"/>
    <property type="match status" value="1"/>
</dbReference>
<dbReference type="EMBL" id="FOVM01000009">
    <property type="protein sequence ID" value="SFN97286.1"/>
    <property type="molecule type" value="Genomic_DNA"/>
</dbReference>
<dbReference type="STRING" id="995034.SAMN05216219_2839"/>
<dbReference type="GO" id="GO:0009303">
    <property type="term" value="P:rRNA transcription"/>
    <property type="evidence" value="ECO:0007669"/>
    <property type="project" value="TreeGrafter"/>
</dbReference>
<dbReference type="SMART" id="SM01058">
    <property type="entry name" value="CarD_TRCF"/>
    <property type="match status" value="1"/>
</dbReference>
<dbReference type="SUPFAM" id="SSF141259">
    <property type="entry name" value="CarD-like"/>
    <property type="match status" value="1"/>
</dbReference>
<dbReference type="Proteomes" id="UP000198867">
    <property type="component" value="Unassembled WGS sequence"/>
</dbReference>